<evidence type="ECO:0000313" key="2">
    <source>
        <dbReference type="Proteomes" id="UP000001933"/>
    </source>
</evidence>
<dbReference type="Proteomes" id="UP000001933">
    <property type="component" value="Chromosome"/>
</dbReference>
<keyword evidence="2" id="KW-1185">Reference proteome</keyword>
<gene>
    <name evidence="1" type="ORF">SYN_03698</name>
</gene>
<dbReference type="AlphaFoldDB" id="Q2LVF7"/>
<dbReference type="HOGENOM" id="CLU_2829704_0_0_7"/>
<proteinExistence type="predicted"/>
<dbReference type="EMBL" id="CP000252">
    <property type="protein sequence ID" value="ABC78067.1"/>
    <property type="molecule type" value="Genomic_DNA"/>
</dbReference>
<dbReference type="STRING" id="56780.SYN_03698"/>
<sequence length="66" mass="7869">MNKLKLGIPKGSLEAKTVDLFKRAGWNITYDSRSYFPDVDDDELSCTLVRRRKCQDMWRMARWIWG</sequence>
<keyword evidence="1" id="KW-0328">Glycosyltransferase</keyword>
<dbReference type="EC" id="2.4.2.17" evidence="1"/>
<name>Q2LVF7_SYNAS</name>
<evidence type="ECO:0000313" key="1">
    <source>
        <dbReference type="EMBL" id="ABC78067.1"/>
    </source>
</evidence>
<dbReference type="KEGG" id="sat:SYN_03698"/>
<protein>
    <submittedName>
        <fullName evidence="1">ATP phosphoribosyltransferase</fullName>
        <ecNumber evidence="1">2.4.2.17</ecNumber>
    </submittedName>
</protein>
<dbReference type="eggNOG" id="COG0040">
    <property type="taxonomic scope" value="Bacteria"/>
</dbReference>
<organism evidence="1 2">
    <name type="scientific">Syntrophus aciditrophicus (strain SB)</name>
    <dbReference type="NCBI Taxonomy" id="56780"/>
    <lineage>
        <taxon>Bacteria</taxon>
        <taxon>Pseudomonadati</taxon>
        <taxon>Thermodesulfobacteriota</taxon>
        <taxon>Syntrophia</taxon>
        <taxon>Syntrophales</taxon>
        <taxon>Syntrophaceae</taxon>
        <taxon>Syntrophus</taxon>
    </lineage>
</organism>
<dbReference type="SUPFAM" id="SSF53850">
    <property type="entry name" value="Periplasmic binding protein-like II"/>
    <property type="match status" value="1"/>
</dbReference>
<keyword evidence="1" id="KW-0808">Transferase</keyword>
<dbReference type="Gene3D" id="3.40.190.10">
    <property type="entry name" value="Periplasmic binding protein-like II"/>
    <property type="match status" value="1"/>
</dbReference>
<reference evidence="1 2" key="1">
    <citation type="journal article" date="2007" name="Proc. Natl. Acad. Sci. U.S.A.">
        <title>The genome of Syntrophus aciditrophicus: life at the thermodynamic limit of microbial growth.</title>
        <authorList>
            <person name="McInerney M.J."/>
            <person name="Rohlin L."/>
            <person name="Mouttaki H."/>
            <person name="Kim U."/>
            <person name="Krupp R.S."/>
            <person name="Rios-Hernandez L."/>
            <person name="Sieber J."/>
            <person name="Struchtemeyer C.G."/>
            <person name="Bhattacharyya A."/>
            <person name="Campbell J.W."/>
            <person name="Gunsalus R.P."/>
        </authorList>
    </citation>
    <scope>NUCLEOTIDE SEQUENCE [LARGE SCALE GENOMIC DNA]</scope>
    <source>
        <strain evidence="1 2">SB</strain>
    </source>
</reference>
<dbReference type="GO" id="GO:0003879">
    <property type="term" value="F:ATP phosphoribosyltransferase activity"/>
    <property type="evidence" value="ECO:0007669"/>
    <property type="project" value="UniProtKB-EC"/>
</dbReference>
<dbReference type="InParanoid" id="Q2LVF7"/>
<accession>Q2LVF7</accession>